<gene>
    <name evidence="2" type="primary">valH</name>
</gene>
<dbReference type="SUPFAM" id="SSF53474">
    <property type="entry name" value="alpha/beta-Hydrolases"/>
    <property type="match status" value="1"/>
</dbReference>
<feature type="domain" description="AB hydrolase-1" evidence="1">
    <location>
        <begin position="88"/>
        <end position="196"/>
    </location>
</feature>
<proteinExistence type="predicted"/>
<dbReference type="GO" id="GO:0016787">
    <property type="term" value="F:hydrolase activity"/>
    <property type="evidence" value="ECO:0007669"/>
    <property type="project" value="UniProtKB-KW"/>
</dbReference>
<sequence>MAFRSNNSNLVVLSRLRAAATAASPIPGPPESVFTETFGVLLPAATYVSTGKGKFAYYDLKASSPSADAHRVLMIHGIQTPALGLLPLAQRLRASFPQSHFILLDLWGHGLSDTPRVPHTPDLFLEQVDALLDHLSWSSAHLVGYSLGSTIVAGYTATRAARVESLVLVAPAGLFSLDDFPPEQQALLRGDEGVDGAASLDFIVSFLEGGELVVPHDAEERIARGEVVAEAMRSWQMRFHDGHAASVMAIVHEGALVDREEMFRKASSTGKPRMAVLGELDDLSSREKVMRVGVENVVVIPGARHDVVRQQADEVGHVIGVFWRNKGQQSGQC</sequence>
<evidence type="ECO:0000259" key="1">
    <source>
        <dbReference type="Pfam" id="PF00561"/>
    </source>
</evidence>
<accession>J7FIJ5</accession>
<evidence type="ECO:0000313" key="2">
    <source>
        <dbReference type="EMBL" id="AFO85416.1"/>
    </source>
</evidence>
<organism evidence="2">
    <name type="scientific">Claviceps paspali</name>
    <name type="common">Rye ergot fungus</name>
    <dbReference type="NCBI Taxonomy" id="40601"/>
    <lineage>
        <taxon>Eukaryota</taxon>
        <taxon>Fungi</taxon>
        <taxon>Dikarya</taxon>
        <taxon>Ascomycota</taxon>
        <taxon>Pezizomycotina</taxon>
        <taxon>Sordariomycetes</taxon>
        <taxon>Hypocreomycetidae</taxon>
        <taxon>Hypocreales</taxon>
        <taxon>Clavicipitaceae</taxon>
        <taxon>Claviceps</taxon>
    </lineage>
</organism>
<keyword evidence="2" id="KW-0378">Hydrolase</keyword>
<name>J7FIJ5_CLAPA</name>
<dbReference type="PANTHER" id="PTHR43194">
    <property type="entry name" value="HYDROLASE ALPHA/BETA FOLD FAMILY"/>
    <property type="match status" value="1"/>
</dbReference>
<dbReference type="AlphaFoldDB" id="J7FIJ5"/>
<dbReference type="EMBL" id="JN613321">
    <property type="protein sequence ID" value="AFO85416.1"/>
    <property type="molecule type" value="Genomic_DNA"/>
</dbReference>
<protein>
    <submittedName>
        <fullName evidence="2">Valacyclovir hydrolase</fullName>
    </submittedName>
</protein>
<dbReference type="InterPro" id="IPR000073">
    <property type="entry name" value="AB_hydrolase_1"/>
</dbReference>
<dbReference type="InterPro" id="IPR050228">
    <property type="entry name" value="Carboxylesterase_BioH"/>
</dbReference>
<dbReference type="InterPro" id="IPR029058">
    <property type="entry name" value="AB_hydrolase_fold"/>
</dbReference>
<dbReference type="Gene3D" id="3.40.50.1820">
    <property type="entry name" value="alpha/beta hydrolase"/>
    <property type="match status" value="1"/>
</dbReference>
<dbReference type="PANTHER" id="PTHR43194:SF2">
    <property type="entry name" value="PEROXISOMAL MEMBRANE PROTEIN LPX1"/>
    <property type="match status" value="1"/>
</dbReference>
<dbReference type="Pfam" id="PF00561">
    <property type="entry name" value="Abhydrolase_1"/>
    <property type="match status" value="1"/>
</dbReference>
<reference evidence="2" key="1">
    <citation type="submission" date="2011-08" db="EMBL/GenBank/DDBJ databases">
        <title>Claviceps paspali IDT gene cluster.</title>
        <authorList>
            <person name="Young C.A."/>
            <person name="Schardl C.L."/>
        </authorList>
    </citation>
    <scope>NUCLEOTIDE SEQUENCE</scope>
    <source>
        <strain evidence="2">7990</strain>
    </source>
</reference>